<protein>
    <submittedName>
        <fullName evidence="3">Uncharacterized protein</fullName>
    </submittedName>
</protein>
<evidence type="ECO:0000313" key="3">
    <source>
        <dbReference type="EMBL" id="QKW44370.1"/>
    </source>
</evidence>
<feature type="transmembrane region" description="Helical" evidence="2">
    <location>
        <begin position="92"/>
        <end position="111"/>
    </location>
</feature>
<feature type="transmembrane region" description="Helical" evidence="2">
    <location>
        <begin position="273"/>
        <end position="290"/>
    </location>
</feature>
<reference evidence="3 4" key="1">
    <citation type="submission" date="2020-06" db="EMBL/GenBank/DDBJ databases">
        <title>Genome mining for natural products.</title>
        <authorList>
            <person name="Zhang B."/>
            <person name="Shi J."/>
            <person name="Ge H."/>
        </authorList>
    </citation>
    <scope>NUCLEOTIDE SEQUENCE [LARGE SCALE GENOMIC DNA]</scope>
    <source>
        <strain evidence="3 4">NA06532</strain>
    </source>
</reference>
<name>A0A7H8MPY9_STRMI</name>
<evidence type="ECO:0000256" key="2">
    <source>
        <dbReference type="SAM" id="Phobius"/>
    </source>
</evidence>
<keyword evidence="2" id="KW-0812">Transmembrane</keyword>
<feature type="compositionally biased region" description="Low complexity" evidence="1">
    <location>
        <begin position="379"/>
        <end position="398"/>
    </location>
</feature>
<evidence type="ECO:0000256" key="1">
    <source>
        <dbReference type="SAM" id="MobiDB-lite"/>
    </source>
</evidence>
<dbReference type="AlphaFoldDB" id="A0A7H8MPY9"/>
<dbReference type="Proteomes" id="UP000509345">
    <property type="component" value="Chromosome"/>
</dbReference>
<feature type="transmembrane region" description="Helical" evidence="2">
    <location>
        <begin position="123"/>
        <end position="148"/>
    </location>
</feature>
<organism evidence="3 4">
    <name type="scientific">Streptomyces microflavus</name>
    <name type="common">Streptomyces lipmanii</name>
    <dbReference type="NCBI Taxonomy" id="1919"/>
    <lineage>
        <taxon>Bacteria</taxon>
        <taxon>Bacillati</taxon>
        <taxon>Actinomycetota</taxon>
        <taxon>Actinomycetes</taxon>
        <taxon>Kitasatosporales</taxon>
        <taxon>Streptomycetaceae</taxon>
        <taxon>Streptomyces</taxon>
    </lineage>
</organism>
<gene>
    <name evidence="3" type="ORF">HUT09_18590</name>
</gene>
<feature type="transmembrane region" description="Helical" evidence="2">
    <location>
        <begin position="339"/>
        <end position="364"/>
    </location>
</feature>
<feature type="transmembrane region" description="Helical" evidence="2">
    <location>
        <begin position="168"/>
        <end position="188"/>
    </location>
</feature>
<feature type="transmembrane region" description="Helical" evidence="2">
    <location>
        <begin position="208"/>
        <end position="228"/>
    </location>
</feature>
<feature type="region of interest" description="Disordered" evidence="1">
    <location>
        <begin position="379"/>
        <end position="420"/>
    </location>
</feature>
<dbReference type="RefSeq" id="WP_176144204.1">
    <property type="nucleotide sequence ID" value="NZ_CP054926.1"/>
</dbReference>
<evidence type="ECO:0000313" key="4">
    <source>
        <dbReference type="Proteomes" id="UP000509345"/>
    </source>
</evidence>
<proteinExistence type="predicted"/>
<feature type="transmembrane region" description="Helical" evidence="2">
    <location>
        <begin position="302"/>
        <end position="327"/>
    </location>
</feature>
<keyword evidence="2" id="KW-0472">Membrane</keyword>
<dbReference type="GeneID" id="87633249"/>
<accession>A0A7H8MPY9</accession>
<dbReference type="EMBL" id="CP054926">
    <property type="protein sequence ID" value="QKW44370.1"/>
    <property type="molecule type" value="Genomic_DNA"/>
</dbReference>
<keyword evidence="2" id="KW-1133">Transmembrane helix</keyword>
<sequence length="420" mass="42813">MEHRRAAIPALVGGLLLTALLWWAGASTQALYLPGTVDVLGGRAAGELEYWLTPWSYDPPASVRIGAETFGVGEDGATVDNSRYLSLYTTAMQIRFVAVLLFFVPGALLLVRRLPPVNGRVPATLLAVWAWGVVAGTLAVAVSAPWLIAANGRGSYRFLPQLAGMASGGRQILVFAALLAAVVAVLAARVTAKGAGPLPQAVVPVQAARLAATVGTAVIAVSLVVLSYQPVAATLQTAFTGSGLFAEPGDLLRQWLLLGSWAGPAGTPVGDWFLRRVADALVLAAVWWALRRLPVLLTRTTVPAMALGAVCATVLGLLVSQLAQMALTVSDAGMRWGLVYLSSGIGGGVPAALTFGLVAGVAAAMTLRVAGGRAGAAASRADVTDSGPVEPGPGVTGPDATGSGLTGPGPDLRPQASPKD</sequence>